<evidence type="ECO:0000256" key="4">
    <source>
        <dbReference type="ARBA" id="ARBA00022989"/>
    </source>
</evidence>
<feature type="region of interest" description="Disordered" evidence="7">
    <location>
        <begin position="24"/>
        <end position="43"/>
    </location>
</feature>
<sequence>MRRFCASSLSAGLLLGTLSEGASRIPQLDSSSSSPSTGPLPRSLEAVGETSVNVTDGSPFVGCFVYDVSEEANYITVATNSTTMTNKECEDSCMAVEKKYSMTFQGDTCVCTDVLPALSANAEIGEACNKPCAGSRNETCGGMKEISVYDAEAAQPTSTTPAPTEIPEAFPFFNFSQNGTVQRDPLRTCEPYVGCYRFLQEDHHNFVWAMEEAPIVTNRMCMEACFRLGYKYSATFKGNDCACSNDIPAMRQKEDDCDEPCSGDAQEHCGSSHDASLYKTECLAGPGVCCLDYLGEADELSKEALENPALARASAGKVKEPNSTLEDASSSLFGYPKHKRLIFAGSDPKMDNWKCMEMCHEKGYTVSGTMGGFKCFCGSFIDSAPSDKCDMECPGDSRQVCGSLPSLESKGGSMTVVGVGCGCAGTIGELPPLPPVCTTTTTTVAVTTTTTRVSKVPEHGCGDYIGCFVFKAEEGDQEGWTIVAAEDASMNNAKCSQLCATAEGGPYAFSGTQQGRNCWCSDNLPPSMTGKCKWPCSSDAWYTEFGLGYREICGGEKDISITAQACPEGVSTTPAPGAVTTTTTTTTEGICDHGAEMGCYQFRQADMGEWTFEIEESEELTVETCLWKCQQKGAKWTGLFKGKDCLCSDIELTKMDEVPLLECSEPCSGEGVASCGGSHDITVLRTECCKVLGCYAFEDQAGWEQINAEPGNEMTNEKCLEMCATSPGGAGFGFSATLDGNVCLCSASLELDAVASDECSKPCAGQSLLAGLITSKEMCGGGTSLTVSHICPGMFGKKTVTTTLAVTTPFPETACDGGDGYAGCFLFDDGKAEEAGWMWERDNEADVSVEGCQFICRKLGREWSALKNGTDCICGDGDLDAFASADSSEEEECSFTCAAGLGQKECGGVDAVSVYQTECGTSVGCFAFDEAAAVAAGAVILDEKKGGERNDACMAACAKHGGGAYPFSATFNGTRCACLPQAPASTDRVNDEQCDALCAGETLGVFEWLGWTGREDLCGGEKEASVFSICPEILEVLTPCGEPKRPSGETKHRNATRKPDHCKVELGCFDFCDTAQIGWQFVSPWYDLSPSECVNACNDKHFTYAVATGGDRCACANFLNLRETSELNCTAPCPGDEKTFCGGKKTGTVWSVDCALKYKDIAEEVEEEEADMKRNYDFCDVELGCFSFLKPEQKGWEWVKKGDAGMNPKSCVEACLEKGKKFAGGLDGGDCVCGDTINGGELTEKDCHLRCRGDSETFCGGSQGITVWATDCVGGTTSTTAAPVLTEGGNVTTTTTPGAAEEEEEEEDLGITYAAKHKAAETGGFVGAAIGCFRFLKDKGDQQGWTFIAEGDNAMTNEKCEMLCARSDKGHFGYSGTSKGTDCACSETLNLRESDPGKCTDTCTGASFMSSVFSDNSKCGGSHDLLVSRACKTPTELGPAAGYESSDISFPSGPAPETSIDSGASFGCFEMKKGTPGWTSVSTGDGGMTNERCIHLCASEELPLAATMKGSDCLCGSALVLHKDAKASACNAACGGAPFFSSEKCGGAFAVDVYRACAKAVEVTTTTTTTVAAIAETEETTCGDELGCFRFHRAEGDQDGWEFLAEDNHEMTNEDCMKMCKGFLQDAGGFSGTLKGTDCVCKVGEDITALSPKLSDEECAMPCEGSSSLFFGGSDMCGDTHAVTISKLCTPEEVEKTLAGETSVAEENLSEAVQQAEEEVRNLPASSRNYLCVGDSACLPSTAVMESELVWMLKGAPGLSNELCRAMCIKRGGFKHALTRGGTDCACVSSHLSESVSATATGLKNKEKEKGRCESSCSGDKADIFNCGGLSGWTVSALDCAPGSSSLWSALRREWQKLPLFVGKLGEAPVEAVQDRRNLSSLGLFLALFLGGLGLVVWAVFSRCWGVCGGKSGRADMRRRFVRVGTDGAESGVDLEGEEMGAVGRGGGAEGLLTAAEREGRGNENEPLSSGPQ</sequence>
<dbReference type="Pfam" id="PF01822">
    <property type="entry name" value="WSC"/>
    <property type="match status" value="11"/>
</dbReference>
<protein>
    <recommendedName>
        <fullName evidence="10">WSC domain-containing protein</fullName>
    </recommendedName>
</protein>
<evidence type="ECO:0000256" key="5">
    <source>
        <dbReference type="ARBA" id="ARBA00023136"/>
    </source>
</evidence>
<feature type="domain" description="WSC" evidence="10">
    <location>
        <begin position="593"/>
        <end position="687"/>
    </location>
</feature>
<keyword evidence="5 8" id="KW-0472">Membrane</keyword>
<dbReference type="PANTHER" id="PTHR24269">
    <property type="entry name" value="KREMEN PROTEIN"/>
    <property type="match status" value="1"/>
</dbReference>
<feature type="domain" description="WSC" evidence="10">
    <location>
        <begin position="1179"/>
        <end position="1271"/>
    </location>
</feature>
<feature type="domain" description="WSC" evidence="10">
    <location>
        <begin position="328"/>
        <end position="413"/>
    </location>
</feature>
<feature type="domain" description="WSC" evidence="10">
    <location>
        <begin position="461"/>
        <end position="565"/>
    </location>
</feature>
<evidence type="ECO:0000256" key="8">
    <source>
        <dbReference type="SAM" id="Phobius"/>
    </source>
</evidence>
<evidence type="ECO:0000256" key="1">
    <source>
        <dbReference type="ARBA" id="ARBA00004167"/>
    </source>
</evidence>
<evidence type="ECO:0000256" key="7">
    <source>
        <dbReference type="SAM" id="MobiDB-lite"/>
    </source>
</evidence>
<dbReference type="VEuPathDB" id="CryptoDB:Cvel_5510"/>
<proteinExistence type="predicted"/>
<dbReference type="InterPro" id="IPR051836">
    <property type="entry name" value="Kremen_rcpt"/>
</dbReference>
<feature type="chain" id="PRO_5005191272" description="WSC domain-containing protein" evidence="9">
    <location>
        <begin position="20"/>
        <end position="1973"/>
    </location>
</feature>
<evidence type="ECO:0000256" key="6">
    <source>
        <dbReference type="ARBA" id="ARBA00023180"/>
    </source>
</evidence>
<dbReference type="GO" id="GO:0005886">
    <property type="term" value="C:plasma membrane"/>
    <property type="evidence" value="ECO:0007669"/>
    <property type="project" value="TreeGrafter"/>
</dbReference>
<evidence type="ECO:0000256" key="3">
    <source>
        <dbReference type="ARBA" id="ARBA00022729"/>
    </source>
</evidence>
<gene>
    <name evidence="11" type="ORF">Cvel_5510</name>
</gene>
<keyword evidence="3 9" id="KW-0732">Signal</keyword>
<evidence type="ECO:0000259" key="10">
    <source>
        <dbReference type="PROSITE" id="PS51212"/>
    </source>
</evidence>
<dbReference type="SMART" id="SM00321">
    <property type="entry name" value="WSC"/>
    <property type="match status" value="10"/>
</dbReference>
<organism evidence="11">
    <name type="scientific">Chromera velia CCMP2878</name>
    <dbReference type="NCBI Taxonomy" id="1169474"/>
    <lineage>
        <taxon>Eukaryota</taxon>
        <taxon>Sar</taxon>
        <taxon>Alveolata</taxon>
        <taxon>Colpodellida</taxon>
        <taxon>Chromeraceae</taxon>
        <taxon>Chromera</taxon>
    </lineage>
</organism>
<keyword evidence="2 8" id="KW-0812">Transmembrane</keyword>
<accession>A0A0G4H0K1</accession>
<feature type="domain" description="WSC" evidence="10">
    <location>
        <begin position="688"/>
        <end position="791"/>
    </location>
</feature>
<comment type="subcellular location">
    <subcellularLocation>
        <location evidence="1">Membrane</location>
        <topology evidence="1">Single-pass membrane protein</topology>
    </subcellularLocation>
</comment>
<feature type="domain" description="WSC" evidence="10">
    <location>
        <begin position="189"/>
        <end position="281"/>
    </location>
</feature>
<name>A0A0G4H0K1_9ALVE</name>
<evidence type="ECO:0000256" key="9">
    <source>
        <dbReference type="SAM" id="SignalP"/>
    </source>
</evidence>
<keyword evidence="4 8" id="KW-1133">Transmembrane helix</keyword>
<feature type="domain" description="WSC" evidence="10">
    <location>
        <begin position="1062"/>
        <end position="1153"/>
    </location>
</feature>
<keyword evidence="6" id="KW-0325">Glycoprotein</keyword>
<reference evidence="11" key="1">
    <citation type="submission" date="2014-11" db="EMBL/GenBank/DDBJ databases">
        <authorList>
            <person name="Otto D Thomas"/>
            <person name="Naeem Raeece"/>
        </authorList>
    </citation>
    <scope>NUCLEOTIDE SEQUENCE</scope>
</reference>
<evidence type="ECO:0000256" key="2">
    <source>
        <dbReference type="ARBA" id="ARBA00022692"/>
    </source>
</evidence>
<dbReference type="PROSITE" id="PS51212">
    <property type="entry name" value="WSC"/>
    <property type="match status" value="12"/>
</dbReference>
<feature type="compositionally biased region" description="Low complexity" evidence="7">
    <location>
        <begin position="1286"/>
        <end position="1299"/>
    </location>
</feature>
<dbReference type="PANTHER" id="PTHR24269:SF16">
    <property type="entry name" value="PROTEIN SLG1"/>
    <property type="match status" value="1"/>
</dbReference>
<evidence type="ECO:0000313" key="11">
    <source>
        <dbReference type="EMBL" id="CEM37066.1"/>
    </source>
</evidence>
<dbReference type="EMBL" id="CDMZ01001754">
    <property type="protein sequence ID" value="CEM37066.1"/>
    <property type="molecule type" value="Genomic_DNA"/>
</dbReference>
<feature type="region of interest" description="Disordered" evidence="7">
    <location>
        <begin position="1283"/>
        <end position="1305"/>
    </location>
</feature>
<feature type="domain" description="WSC" evidence="10">
    <location>
        <begin position="57"/>
        <end position="152"/>
    </location>
</feature>
<feature type="domain" description="WSC" evidence="10">
    <location>
        <begin position="818"/>
        <end position="918"/>
    </location>
</feature>
<dbReference type="InterPro" id="IPR002889">
    <property type="entry name" value="WSC_carb-bd"/>
</dbReference>
<feature type="domain" description="WSC" evidence="10">
    <location>
        <begin position="919"/>
        <end position="1030"/>
    </location>
</feature>
<feature type="transmembrane region" description="Helical" evidence="8">
    <location>
        <begin position="1882"/>
        <end position="1901"/>
    </location>
</feature>
<feature type="signal peptide" evidence="9">
    <location>
        <begin position="1"/>
        <end position="19"/>
    </location>
</feature>
<dbReference type="PhylomeDB" id="A0A0G4H0K1"/>
<feature type="domain" description="WSC" evidence="10">
    <location>
        <begin position="1462"/>
        <end position="1557"/>
    </location>
</feature>
<feature type="domain" description="WSC" evidence="10">
    <location>
        <begin position="1582"/>
        <end position="1689"/>
    </location>
</feature>
<feature type="region of interest" description="Disordered" evidence="7">
    <location>
        <begin position="1939"/>
        <end position="1973"/>
    </location>
</feature>